<keyword evidence="3" id="KW-0539">Nucleus</keyword>
<organism evidence="5">
    <name type="scientific">Noccaea caerulescens</name>
    <name type="common">Alpine penny-cress</name>
    <name type="synonym">Thlaspi caerulescens</name>
    <dbReference type="NCBI Taxonomy" id="107243"/>
    <lineage>
        <taxon>Eukaryota</taxon>
        <taxon>Viridiplantae</taxon>
        <taxon>Streptophyta</taxon>
        <taxon>Embryophyta</taxon>
        <taxon>Tracheophyta</taxon>
        <taxon>Spermatophyta</taxon>
        <taxon>Magnoliopsida</taxon>
        <taxon>eudicotyledons</taxon>
        <taxon>Gunneridae</taxon>
        <taxon>Pentapetalae</taxon>
        <taxon>rosids</taxon>
        <taxon>malvids</taxon>
        <taxon>Brassicales</taxon>
        <taxon>Brassicaceae</taxon>
        <taxon>Coluteocarpeae</taxon>
        <taxon>Noccaea</taxon>
    </lineage>
</organism>
<evidence type="ECO:0000256" key="4">
    <source>
        <dbReference type="SAM" id="MobiDB-lite"/>
    </source>
</evidence>
<accession>A0A1J3FLI5</accession>
<name>A0A1J3FLI5_NOCCA</name>
<dbReference type="EMBL" id="GEVK01008129">
    <property type="protein sequence ID" value="JAU44703.1"/>
    <property type="molecule type" value="Transcribed_RNA"/>
</dbReference>
<keyword evidence="1 5" id="KW-0238">DNA-binding</keyword>
<dbReference type="InterPro" id="IPR050224">
    <property type="entry name" value="TALE_homeobox"/>
</dbReference>
<proteinExistence type="predicted"/>
<dbReference type="PANTHER" id="PTHR11850">
    <property type="entry name" value="HOMEOBOX PROTEIN TRANSCRIPTION FACTORS"/>
    <property type="match status" value="1"/>
</dbReference>
<feature type="compositionally biased region" description="Polar residues" evidence="4">
    <location>
        <begin position="76"/>
        <end position="90"/>
    </location>
</feature>
<sequence length="191" mass="21968">MTIWRRGFCLQSKPKQNVISKHEIYIREEISEEVSNWFINARVRVWKPMVEEMYREEMNIEESRRGVDLTEHRNKGSSSKQPYNNTSSDESSNLILPAFHQGFIENELPMQTLSSSCSTVTFRKQHVNQANLIHFNGGFENYHTMIGNGVSLSLGLPYSCDQTFNNIQFASTSHGTEISGIYPSSTYQIMD</sequence>
<feature type="region of interest" description="Disordered" evidence="4">
    <location>
        <begin position="64"/>
        <end position="90"/>
    </location>
</feature>
<reference evidence="5" key="1">
    <citation type="submission" date="2016-07" db="EMBL/GenBank/DDBJ databases">
        <title>De novo transcriptome assembly of four accessions of the metal hyperaccumulator plant Noccaea caerulescens.</title>
        <authorList>
            <person name="Blande D."/>
            <person name="Halimaa P."/>
            <person name="Tervahauta A.I."/>
            <person name="Aarts M.G."/>
            <person name="Karenlampi S.O."/>
        </authorList>
    </citation>
    <scope>NUCLEOTIDE SEQUENCE</scope>
</reference>
<dbReference type="GO" id="GO:0003677">
    <property type="term" value="F:DNA binding"/>
    <property type="evidence" value="ECO:0007669"/>
    <property type="project" value="UniProtKB-KW"/>
</dbReference>
<keyword evidence="2 5" id="KW-0371">Homeobox</keyword>
<evidence type="ECO:0000256" key="1">
    <source>
        <dbReference type="ARBA" id="ARBA00023125"/>
    </source>
</evidence>
<evidence type="ECO:0000256" key="2">
    <source>
        <dbReference type="ARBA" id="ARBA00023155"/>
    </source>
</evidence>
<dbReference type="AlphaFoldDB" id="A0A1J3FLI5"/>
<gene>
    <name evidence="5" type="ORF">LC_TR10569_c0_g1_i1_g.37424</name>
</gene>
<evidence type="ECO:0000256" key="3">
    <source>
        <dbReference type="ARBA" id="ARBA00023242"/>
    </source>
</evidence>
<protein>
    <submittedName>
        <fullName evidence="5">BEL1-like homeodomain protein 5</fullName>
    </submittedName>
</protein>
<evidence type="ECO:0000313" key="5">
    <source>
        <dbReference type="EMBL" id="JAU44703.1"/>
    </source>
</evidence>
<dbReference type="Gene3D" id="1.10.10.60">
    <property type="entry name" value="Homeodomain-like"/>
    <property type="match status" value="1"/>
</dbReference>
<feature type="compositionally biased region" description="Basic and acidic residues" evidence="4">
    <location>
        <begin position="64"/>
        <end position="74"/>
    </location>
</feature>